<feature type="domain" description="Pseudouridine synthase RsuA/RluA-like" evidence="3">
    <location>
        <begin position="18"/>
        <end position="182"/>
    </location>
</feature>
<feature type="region of interest" description="Disordered" evidence="2">
    <location>
        <begin position="257"/>
        <end position="281"/>
    </location>
</feature>
<dbReference type="InterPro" id="IPR006145">
    <property type="entry name" value="PsdUridine_synth_RsuA/RluA"/>
</dbReference>
<sequence length="297" mass="33738">MEPGSMENLNILYQSTDFLVVNKHWDIRIDSKMWYEKVTVQSQLKHRFPELADPDTYYGFRFCHQLDFSTSGALCVALSKEAAGRAYKCFKERTVTKAYLALVRGRVTQSCMTITLAIGKNTQEGRTHMMCVEGTEGCENEKPCLTYLTVLQHGLYKGEPVTKVLLQPLTGRTHQLRVHCSALGYPIVGDFTYSLKTDTDPYRMMLHAYYLCIPTDHELIEVTAPDPFEPEIDSNWTPTETVQSLSDAMANLINKALSTESAEPEGKAEPAKLMEEKRETEEERAVCQQWLAEWSGE</sequence>
<dbReference type="EMBL" id="DYDO01000008">
    <property type="protein sequence ID" value="DBA19284.1"/>
    <property type="molecule type" value="Genomic_DNA"/>
</dbReference>
<dbReference type="PANTHER" id="PTHR21600:SF87">
    <property type="entry name" value="RNA PSEUDOURIDYLATE SYNTHASE DOMAIN-CONTAINING PROTEIN 1"/>
    <property type="match status" value="1"/>
</dbReference>
<dbReference type="GO" id="GO:0003723">
    <property type="term" value="F:RNA binding"/>
    <property type="evidence" value="ECO:0007669"/>
    <property type="project" value="InterPro"/>
</dbReference>
<reference evidence="4" key="1">
    <citation type="thesis" date="2020" institute="ProQuest LLC" country="789 East Eisenhower Parkway, Ann Arbor, MI, USA">
        <title>Comparative Genomics and Chromosome Evolution.</title>
        <authorList>
            <person name="Mudd A.B."/>
        </authorList>
    </citation>
    <scope>NUCLEOTIDE SEQUENCE</scope>
    <source>
        <strain evidence="4">1538</strain>
        <tissue evidence="4">Blood</tissue>
    </source>
</reference>
<comment type="caution">
    <text evidence="4">The sequence shown here is derived from an EMBL/GenBank/DDBJ whole genome shotgun (WGS) entry which is preliminary data.</text>
</comment>
<dbReference type="GO" id="GO:0009982">
    <property type="term" value="F:pseudouridine synthase activity"/>
    <property type="evidence" value="ECO:0007669"/>
    <property type="project" value="InterPro"/>
</dbReference>
<evidence type="ECO:0000259" key="3">
    <source>
        <dbReference type="Pfam" id="PF00849"/>
    </source>
</evidence>
<dbReference type="InterPro" id="IPR050188">
    <property type="entry name" value="RluA_PseudoU_synthase"/>
</dbReference>
<gene>
    <name evidence="4" type="ORF">GDO54_015145</name>
</gene>
<dbReference type="CDD" id="cd02869">
    <property type="entry name" value="PseudoU_synth_RluA_like"/>
    <property type="match status" value="1"/>
</dbReference>
<evidence type="ECO:0000256" key="2">
    <source>
        <dbReference type="SAM" id="MobiDB-lite"/>
    </source>
</evidence>
<dbReference type="Gene3D" id="3.30.2350.10">
    <property type="entry name" value="Pseudouridine synthase"/>
    <property type="match status" value="1"/>
</dbReference>
<dbReference type="AlphaFoldDB" id="A0AAV2ZXV9"/>
<keyword evidence="5" id="KW-1185">Reference proteome</keyword>
<name>A0AAV2ZXV9_PYXAD</name>
<dbReference type="SUPFAM" id="SSF55120">
    <property type="entry name" value="Pseudouridine synthase"/>
    <property type="match status" value="1"/>
</dbReference>
<evidence type="ECO:0000313" key="4">
    <source>
        <dbReference type="EMBL" id="DBA19284.1"/>
    </source>
</evidence>
<evidence type="ECO:0000256" key="1">
    <source>
        <dbReference type="ARBA" id="ARBA00010876"/>
    </source>
</evidence>
<evidence type="ECO:0000313" key="5">
    <source>
        <dbReference type="Proteomes" id="UP001181693"/>
    </source>
</evidence>
<proteinExistence type="inferred from homology"/>
<organism evidence="4 5">
    <name type="scientific">Pyxicephalus adspersus</name>
    <name type="common">African bullfrog</name>
    <dbReference type="NCBI Taxonomy" id="30357"/>
    <lineage>
        <taxon>Eukaryota</taxon>
        <taxon>Metazoa</taxon>
        <taxon>Chordata</taxon>
        <taxon>Craniata</taxon>
        <taxon>Vertebrata</taxon>
        <taxon>Euteleostomi</taxon>
        <taxon>Amphibia</taxon>
        <taxon>Batrachia</taxon>
        <taxon>Anura</taxon>
        <taxon>Neobatrachia</taxon>
        <taxon>Ranoidea</taxon>
        <taxon>Pyxicephalidae</taxon>
        <taxon>Pyxicephalinae</taxon>
        <taxon>Pyxicephalus</taxon>
    </lineage>
</organism>
<dbReference type="GO" id="GO:0000455">
    <property type="term" value="P:enzyme-directed rRNA pseudouridine synthesis"/>
    <property type="evidence" value="ECO:0007669"/>
    <property type="project" value="TreeGrafter"/>
</dbReference>
<dbReference type="Pfam" id="PF00849">
    <property type="entry name" value="PseudoU_synth_2"/>
    <property type="match status" value="1"/>
</dbReference>
<dbReference type="Proteomes" id="UP001181693">
    <property type="component" value="Unassembled WGS sequence"/>
</dbReference>
<dbReference type="InterPro" id="IPR020103">
    <property type="entry name" value="PsdUridine_synth_cat_dom_sf"/>
</dbReference>
<dbReference type="PANTHER" id="PTHR21600">
    <property type="entry name" value="MITOCHONDRIAL RNA PSEUDOURIDINE SYNTHASE"/>
    <property type="match status" value="1"/>
</dbReference>
<feature type="compositionally biased region" description="Basic and acidic residues" evidence="2">
    <location>
        <begin position="264"/>
        <end position="281"/>
    </location>
</feature>
<accession>A0AAV2ZXV9</accession>
<comment type="similarity">
    <text evidence="1">Belongs to the pseudouridine synthase RluA family.</text>
</comment>
<protein>
    <recommendedName>
        <fullName evidence="3">Pseudouridine synthase RsuA/RluA-like domain-containing protein</fullName>
    </recommendedName>
</protein>